<protein>
    <submittedName>
        <fullName evidence="1">Uncharacterized protein</fullName>
    </submittedName>
</protein>
<evidence type="ECO:0000313" key="1">
    <source>
        <dbReference type="EMBL" id="KAG0725436.1"/>
    </source>
</evidence>
<evidence type="ECO:0000313" key="2">
    <source>
        <dbReference type="Proteomes" id="UP000770661"/>
    </source>
</evidence>
<accession>A0A8J4YLG5</accession>
<organism evidence="1 2">
    <name type="scientific">Chionoecetes opilio</name>
    <name type="common">Atlantic snow crab</name>
    <name type="synonym">Cancer opilio</name>
    <dbReference type="NCBI Taxonomy" id="41210"/>
    <lineage>
        <taxon>Eukaryota</taxon>
        <taxon>Metazoa</taxon>
        <taxon>Ecdysozoa</taxon>
        <taxon>Arthropoda</taxon>
        <taxon>Crustacea</taxon>
        <taxon>Multicrustacea</taxon>
        <taxon>Malacostraca</taxon>
        <taxon>Eumalacostraca</taxon>
        <taxon>Eucarida</taxon>
        <taxon>Decapoda</taxon>
        <taxon>Pleocyemata</taxon>
        <taxon>Brachyura</taxon>
        <taxon>Eubrachyura</taxon>
        <taxon>Majoidea</taxon>
        <taxon>Majidae</taxon>
        <taxon>Chionoecetes</taxon>
    </lineage>
</organism>
<gene>
    <name evidence="1" type="ORF">GWK47_038611</name>
</gene>
<dbReference type="Proteomes" id="UP000770661">
    <property type="component" value="Unassembled WGS sequence"/>
</dbReference>
<dbReference type="EMBL" id="JACEEZ010005636">
    <property type="protein sequence ID" value="KAG0725436.1"/>
    <property type="molecule type" value="Genomic_DNA"/>
</dbReference>
<name>A0A8J4YLG5_CHIOP</name>
<sequence>MILDGPNIKSQSVHARTRKRDLIEMLFDLGLSISYDRVMAISTSMGNRVCEQYHRDEVVCPPNLREGLFTTAAVDNIDHNPSSTTSTDSFHGTGISLFQHPSLHINGTDRREHSVLEQPSTTTTLSELPESYTCVRPLVLPRKDPPLPKANGPLKSDGQEITQALHQEYGWLDTVKQRYQEIPHSVSNLSWAAYHASKESGQDNLPAITALLPLFPDDSKSVGMIRHSMDVIKKAVMEVNQGQKPVITVDQPLYTIYKQIQWTWPSTYGEDHFVIILGGLHIEMAGLKGIGDWLEDAGWVEALSLESESHPESFDDWCGQRTRDVPQFQFWHITLQLELLLITFVKSLRTANFPLYMDSLTQLAPWFFSMDHTNYARWVPVHIRDMMSLSKAHPDIATEFTNGNFTVHMTKRVFSSMAIDQAHEQNNAAVKSDVGAAGLTQNPNAPRRWMVAGPELVRMTTKFEASMEGMKIRNNQDTPP</sequence>
<dbReference type="PANTHER" id="PTHR47018:SF1">
    <property type="entry name" value="TESMIN_TSO1-LIKE CXC DOMAIN-CONTAINING PROTEIN"/>
    <property type="match status" value="1"/>
</dbReference>
<keyword evidence="2" id="KW-1185">Reference proteome</keyword>
<dbReference type="AlphaFoldDB" id="A0A8J4YLG5"/>
<comment type="caution">
    <text evidence="1">The sequence shown here is derived from an EMBL/GenBank/DDBJ whole genome shotgun (WGS) entry which is preliminary data.</text>
</comment>
<reference evidence="1" key="1">
    <citation type="submission" date="2020-07" db="EMBL/GenBank/DDBJ databases">
        <title>The High-quality genome of the commercially important snow crab, Chionoecetes opilio.</title>
        <authorList>
            <person name="Jeong J.-H."/>
            <person name="Ryu S."/>
        </authorList>
    </citation>
    <scope>NUCLEOTIDE SEQUENCE</scope>
    <source>
        <strain evidence="1">MADBK_172401_WGS</strain>
        <tissue evidence="1">Digestive gland</tissue>
    </source>
</reference>
<dbReference type="PANTHER" id="PTHR47018">
    <property type="entry name" value="CXC DOMAIN-CONTAINING PROTEIN-RELATED"/>
    <property type="match status" value="1"/>
</dbReference>
<dbReference type="OrthoDB" id="7387685at2759"/>
<proteinExistence type="predicted"/>